<sequence>MPHPARPALLALALLAAASGGAAAQDKGSLHPKPLPPLANPDDPSTPAKALFGRVTGPTGGTPQSFGSYAKGCFAGGEALPMDGATWQVMRPSRNRMWGMPHLVNFIERLAARAPEAGWPGLLVGDMSQPRGGPMLTGHASHQLGLDVDVWLTPMPDRRLSRAEREETSATNVVRADRLDIDPDVWTPQHTALIRMTARQPEVARIFVNPAIKKALCREAGGDRAWLNKVRPMYGHNYHYHIRLSCPRGEESCDDQAPPPPGDGCGAELAYWFSPAVMNPPKPKTPPKPRPPMTMAALPDACRAVLHAR</sequence>
<evidence type="ECO:0000313" key="10">
    <source>
        <dbReference type="EMBL" id="GJE28645.1"/>
    </source>
</evidence>
<evidence type="ECO:0000256" key="6">
    <source>
        <dbReference type="ARBA" id="ARBA00022833"/>
    </source>
</evidence>
<keyword evidence="5" id="KW-0378">Hydrolase</keyword>
<keyword evidence="1" id="KW-0645">Protease</keyword>
<evidence type="ECO:0000256" key="4">
    <source>
        <dbReference type="ARBA" id="ARBA00022764"/>
    </source>
</evidence>
<proteinExistence type="predicted"/>
<evidence type="ECO:0000256" key="5">
    <source>
        <dbReference type="ARBA" id="ARBA00022801"/>
    </source>
</evidence>
<feature type="region of interest" description="Disordered" evidence="8">
    <location>
        <begin position="24"/>
        <end position="63"/>
    </location>
</feature>
<dbReference type="RefSeq" id="WP_238312588.1">
    <property type="nucleotide sequence ID" value="NZ_BPQV01000011.1"/>
</dbReference>
<dbReference type="InterPro" id="IPR009045">
    <property type="entry name" value="Zn_M74/Hedgehog-like"/>
</dbReference>
<evidence type="ECO:0000256" key="9">
    <source>
        <dbReference type="SAM" id="SignalP"/>
    </source>
</evidence>
<feature type="signal peptide" evidence="9">
    <location>
        <begin position="1"/>
        <end position="24"/>
    </location>
</feature>
<dbReference type="SUPFAM" id="SSF55166">
    <property type="entry name" value="Hedgehog/DD-peptidase"/>
    <property type="match status" value="1"/>
</dbReference>
<evidence type="ECO:0000256" key="2">
    <source>
        <dbReference type="ARBA" id="ARBA00022723"/>
    </source>
</evidence>
<protein>
    <submittedName>
        <fullName evidence="10">Penicillin-insensitive murein endopeptidase</fullName>
    </submittedName>
</protein>
<keyword evidence="11" id="KW-1185">Reference proteome</keyword>
<dbReference type="NCBIfam" id="NF006947">
    <property type="entry name" value="PRK09429.1"/>
    <property type="match status" value="1"/>
</dbReference>
<comment type="caution">
    <text evidence="10">The sequence shown here is derived from an EMBL/GenBank/DDBJ whole genome shotgun (WGS) entry which is preliminary data.</text>
</comment>
<feature type="chain" id="PRO_5046221521" evidence="9">
    <location>
        <begin position="25"/>
        <end position="309"/>
    </location>
</feature>
<dbReference type="EMBL" id="BPQV01000011">
    <property type="protein sequence ID" value="GJE28645.1"/>
    <property type="molecule type" value="Genomic_DNA"/>
</dbReference>
<reference evidence="10" key="1">
    <citation type="journal article" date="2021" name="Front. Microbiol.">
        <title>Comprehensive Comparative Genomics and Phenotyping of Methylobacterium Species.</title>
        <authorList>
            <person name="Alessa O."/>
            <person name="Ogura Y."/>
            <person name="Fujitani Y."/>
            <person name="Takami H."/>
            <person name="Hayashi T."/>
            <person name="Sahin N."/>
            <person name="Tani A."/>
        </authorList>
    </citation>
    <scope>NUCLEOTIDE SEQUENCE</scope>
    <source>
        <strain evidence="10">NBRC 15689</strain>
    </source>
</reference>
<keyword evidence="6" id="KW-0862">Zinc</keyword>
<evidence type="ECO:0000313" key="11">
    <source>
        <dbReference type="Proteomes" id="UP001055156"/>
    </source>
</evidence>
<dbReference type="Pfam" id="PF03411">
    <property type="entry name" value="Peptidase_M74"/>
    <property type="match status" value="1"/>
</dbReference>
<keyword evidence="4" id="KW-0574">Periplasm</keyword>
<dbReference type="InterPro" id="IPR005073">
    <property type="entry name" value="Peptidase_M74"/>
</dbReference>
<dbReference type="PIRSF" id="PIRSF018455">
    <property type="entry name" value="MepA"/>
    <property type="match status" value="1"/>
</dbReference>
<gene>
    <name evidence="10" type="primary">mepA_2</name>
    <name evidence="10" type="ORF">LKMONMHP_3518</name>
</gene>
<name>A0ABQ4TEV7_METOR</name>
<reference evidence="10" key="2">
    <citation type="submission" date="2021-08" db="EMBL/GenBank/DDBJ databases">
        <authorList>
            <person name="Tani A."/>
            <person name="Ola A."/>
            <person name="Ogura Y."/>
            <person name="Katsura K."/>
            <person name="Hayashi T."/>
        </authorList>
    </citation>
    <scope>NUCLEOTIDE SEQUENCE</scope>
    <source>
        <strain evidence="10">NBRC 15689</strain>
    </source>
</reference>
<evidence type="ECO:0000256" key="3">
    <source>
        <dbReference type="ARBA" id="ARBA00022729"/>
    </source>
</evidence>
<evidence type="ECO:0000256" key="8">
    <source>
        <dbReference type="SAM" id="MobiDB-lite"/>
    </source>
</evidence>
<organism evidence="10 11">
    <name type="scientific">Methylobacterium organophilum</name>
    <dbReference type="NCBI Taxonomy" id="410"/>
    <lineage>
        <taxon>Bacteria</taxon>
        <taxon>Pseudomonadati</taxon>
        <taxon>Pseudomonadota</taxon>
        <taxon>Alphaproteobacteria</taxon>
        <taxon>Hyphomicrobiales</taxon>
        <taxon>Methylobacteriaceae</taxon>
        <taxon>Methylobacterium</taxon>
    </lineage>
</organism>
<dbReference type="Gene3D" id="3.30.1380.10">
    <property type="match status" value="1"/>
</dbReference>
<accession>A0ABQ4TEV7</accession>
<dbReference type="Proteomes" id="UP001055156">
    <property type="component" value="Unassembled WGS sequence"/>
</dbReference>
<evidence type="ECO:0000256" key="7">
    <source>
        <dbReference type="ARBA" id="ARBA00023049"/>
    </source>
</evidence>
<keyword evidence="2" id="KW-0479">Metal-binding</keyword>
<evidence type="ECO:0000256" key="1">
    <source>
        <dbReference type="ARBA" id="ARBA00022670"/>
    </source>
</evidence>
<keyword evidence="3 9" id="KW-0732">Signal</keyword>
<keyword evidence="7" id="KW-0482">Metalloprotease</keyword>